<dbReference type="OrthoDB" id="329835at2759"/>
<sequence length="166" mass="18204">MAEVQLTTCLEPGELAKMAGKHYDTATQQPRWHSDKKFSHLFQSMNDHISGRAEASAPSQASLPAITSAMDAAIQSGSHDKAVQMVTTAIAERTSTLLFRSQDGIDASRSVAHYGVDSLIAVELRNWFTVLFQATVPLLMILDERISIMQLGKTVVKKRGVYLKSV</sequence>
<dbReference type="Proteomes" id="UP000244855">
    <property type="component" value="Unassembled WGS sequence"/>
</dbReference>
<dbReference type="STRING" id="97972.A0A2V1DID2"/>
<proteinExistence type="predicted"/>
<accession>A0A2V1DID2</accession>
<dbReference type="PROSITE" id="PS00012">
    <property type="entry name" value="PHOSPHOPANTETHEINE"/>
    <property type="match status" value="1"/>
</dbReference>
<dbReference type="SUPFAM" id="SSF47336">
    <property type="entry name" value="ACP-like"/>
    <property type="match status" value="1"/>
</dbReference>
<keyword evidence="5" id="KW-1185">Reference proteome</keyword>
<dbReference type="InterPro" id="IPR006162">
    <property type="entry name" value="Ppantetheine_attach_site"/>
</dbReference>
<dbReference type="PROSITE" id="PS50075">
    <property type="entry name" value="CARRIER"/>
    <property type="match status" value="1"/>
</dbReference>
<organism evidence="4 5">
    <name type="scientific">Periconia macrospinosa</name>
    <dbReference type="NCBI Taxonomy" id="97972"/>
    <lineage>
        <taxon>Eukaryota</taxon>
        <taxon>Fungi</taxon>
        <taxon>Dikarya</taxon>
        <taxon>Ascomycota</taxon>
        <taxon>Pezizomycotina</taxon>
        <taxon>Dothideomycetes</taxon>
        <taxon>Pleosporomycetidae</taxon>
        <taxon>Pleosporales</taxon>
        <taxon>Massarineae</taxon>
        <taxon>Periconiaceae</taxon>
        <taxon>Periconia</taxon>
    </lineage>
</organism>
<dbReference type="Gene3D" id="1.10.1200.10">
    <property type="entry name" value="ACP-like"/>
    <property type="match status" value="1"/>
</dbReference>
<dbReference type="Pfam" id="PF23297">
    <property type="entry name" value="ACP_SdgA_C"/>
    <property type="match status" value="1"/>
</dbReference>
<dbReference type="SMART" id="SM00823">
    <property type="entry name" value="PKS_PP"/>
    <property type="match status" value="1"/>
</dbReference>
<name>A0A2V1DID2_9PLEO</name>
<evidence type="ECO:0000259" key="3">
    <source>
        <dbReference type="PROSITE" id="PS50075"/>
    </source>
</evidence>
<dbReference type="GO" id="GO:0031177">
    <property type="term" value="F:phosphopantetheine binding"/>
    <property type="evidence" value="ECO:0007669"/>
    <property type="project" value="InterPro"/>
</dbReference>
<evidence type="ECO:0000256" key="2">
    <source>
        <dbReference type="ARBA" id="ARBA00022553"/>
    </source>
</evidence>
<gene>
    <name evidence="4" type="ORF">DM02DRAFT_102618</name>
</gene>
<protein>
    <recommendedName>
        <fullName evidence="3">Carrier domain-containing protein</fullName>
    </recommendedName>
</protein>
<evidence type="ECO:0000313" key="5">
    <source>
        <dbReference type="Proteomes" id="UP000244855"/>
    </source>
</evidence>
<keyword evidence="1" id="KW-0596">Phosphopantetheine</keyword>
<reference evidence="4 5" key="1">
    <citation type="journal article" date="2018" name="Sci. Rep.">
        <title>Comparative genomics provides insights into the lifestyle and reveals functional heterogeneity of dark septate endophytic fungi.</title>
        <authorList>
            <person name="Knapp D.G."/>
            <person name="Nemeth J.B."/>
            <person name="Barry K."/>
            <person name="Hainaut M."/>
            <person name="Henrissat B."/>
            <person name="Johnson J."/>
            <person name="Kuo A."/>
            <person name="Lim J.H.P."/>
            <person name="Lipzen A."/>
            <person name="Nolan M."/>
            <person name="Ohm R.A."/>
            <person name="Tamas L."/>
            <person name="Grigoriev I.V."/>
            <person name="Spatafora J.W."/>
            <person name="Nagy L.G."/>
            <person name="Kovacs G.M."/>
        </authorList>
    </citation>
    <scope>NUCLEOTIDE SEQUENCE [LARGE SCALE GENOMIC DNA]</scope>
    <source>
        <strain evidence="4 5">DSE2036</strain>
    </source>
</reference>
<dbReference type="AlphaFoldDB" id="A0A2V1DID2"/>
<dbReference type="InterPro" id="IPR009081">
    <property type="entry name" value="PP-bd_ACP"/>
</dbReference>
<feature type="domain" description="Carrier" evidence="3">
    <location>
        <begin position="80"/>
        <end position="159"/>
    </location>
</feature>
<dbReference type="InterPro" id="IPR020806">
    <property type="entry name" value="PKS_PP-bd"/>
</dbReference>
<evidence type="ECO:0000313" key="4">
    <source>
        <dbReference type="EMBL" id="PVH96864.1"/>
    </source>
</evidence>
<dbReference type="InterPro" id="IPR036736">
    <property type="entry name" value="ACP-like_sf"/>
</dbReference>
<keyword evidence="2" id="KW-0597">Phosphoprotein</keyword>
<evidence type="ECO:0000256" key="1">
    <source>
        <dbReference type="ARBA" id="ARBA00022450"/>
    </source>
</evidence>
<dbReference type="EMBL" id="KZ805452">
    <property type="protein sequence ID" value="PVH96864.1"/>
    <property type="molecule type" value="Genomic_DNA"/>
</dbReference>